<evidence type="ECO:0000313" key="2">
    <source>
        <dbReference type="Proteomes" id="UP001057402"/>
    </source>
</evidence>
<keyword evidence="2" id="KW-1185">Reference proteome</keyword>
<dbReference type="EMBL" id="CM042887">
    <property type="protein sequence ID" value="KAI4331628.1"/>
    <property type="molecule type" value="Genomic_DNA"/>
</dbReference>
<reference evidence="2" key="1">
    <citation type="journal article" date="2023" name="Front. Plant Sci.">
        <title>Chromosomal-level genome assembly of Melastoma candidum provides insights into trichome evolution.</title>
        <authorList>
            <person name="Zhong Y."/>
            <person name="Wu W."/>
            <person name="Sun C."/>
            <person name="Zou P."/>
            <person name="Liu Y."/>
            <person name="Dai S."/>
            <person name="Zhou R."/>
        </authorList>
    </citation>
    <scope>NUCLEOTIDE SEQUENCE [LARGE SCALE GENOMIC DNA]</scope>
</reference>
<comment type="caution">
    <text evidence="1">The sequence shown here is derived from an EMBL/GenBank/DDBJ whole genome shotgun (WGS) entry which is preliminary data.</text>
</comment>
<evidence type="ECO:0000313" key="1">
    <source>
        <dbReference type="EMBL" id="KAI4331628.1"/>
    </source>
</evidence>
<name>A0ACB9N583_9MYRT</name>
<gene>
    <name evidence="1" type="ORF">MLD38_029800</name>
</gene>
<sequence>MFANLLFALAPGMDANDCFASTVVGFHGSGYAQNSQTSYQSPSVSLHRPASSLHSLGFRKIKGSDSLEASCTHGERAPSSGSGSSLPSLLPSSSKGSKRGAYDNVIQGSSTHHRL</sequence>
<dbReference type="Proteomes" id="UP001057402">
    <property type="component" value="Chromosome 8"/>
</dbReference>
<organism evidence="1 2">
    <name type="scientific">Melastoma candidum</name>
    <dbReference type="NCBI Taxonomy" id="119954"/>
    <lineage>
        <taxon>Eukaryota</taxon>
        <taxon>Viridiplantae</taxon>
        <taxon>Streptophyta</taxon>
        <taxon>Embryophyta</taxon>
        <taxon>Tracheophyta</taxon>
        <taxon>Spermatophyta</taxon>
        <taxon>Magnoliopsida</taxon>
        <taxon>eudicotyledons</taxon>
        <taxon>Gunneridae</taxon>
        <taxon>Pentapetalae</taxon>
        <taxon>rosids</taxon>
        <taxon>malvids</taxon>
        <taxon>Myrtales</taxon>
        <taxon>Melastomataceae</taxon>
        <taxon>Melastomatoideae</taxon>
        <taxon>Melastomateae</taxon>
        <taxon>Melastoma</taxon>
    </lineage>
</organism>
<protein>
    <submittedName>
        <fullName evidence="1">Uncharacterized protein</fullName>
    </submittedName>
</protein>
<accession>A0ACB9N583</accession>
<proteinExistence type="predicted"/>